<dbReference type="RefSeq" id="WP_358478518.1">
    <property type="nucleotide sequence ID" value="NZ_JBEZAE010000054.1"/>
</dbReference>
<proteinExistence type="predicted"/>
<keyword evidence="2" id="KW-1185">Reference proteome</keyword>
<reference evidence="1 2" key="1">
    <citation type="submission" date="2024-06" db="EMBL/GenBank/DDBJ databases">
        <title>The Natural Products Discovery Center: Release of the First 8490 Sequenced Strains for Exploring Actinobacteria Biosynthetic Diversity.</title>
        <authorList>
            <person name="Kalkreuter E."/>
            <person name="Kautsar S.A."/>
            <person name="Yang D."/>
            <person name="Bader C.D."/>
            <person name="Teijaro C.N."/>
            <person name="Fluegel L."/>
            <person name="Davis C.M."/>
            <person name="Simpson J.R."/>
            <person name="Lauterbach L."/>
            <person name="Steele A.D."/>
            <person name="Gui C."/>
            <person name="Meng S."/>
            <person name="Li G."/>
            <person name="Viehrig K."/>
            <person name="Ye F."/>
            <person name="Su P."/>
            <person name="Kiefer A.F."/>
            <person name="Nichols A."/>
            <person name="Cepeda A.J."/>
            <person name="Yan W."/>
            <person name="Fan B."/>
            <person name="Jiang Y."/>
            <person name="Adhikari A."/>
            <person name="Zheng C.-J."/>
            <person name="Schuster L."/>
            <person name="Cowan T.M."/>
            <person name="Smanski M.J."/>
            <person name="Chevrette M.G."/>
            <person name="De Carvalho L.P.S."/>
            <person name="Shen B."/>
        </authorList>
    </citation>
    <scope>NUCLEOTIDE SEQUENCE [LARGE SCALE GENOMIC DNA]</scope>
    <source>
        <strain evidence="1 2">NPDC045974</strain>
    </source>
</reference>
<evidence type="ECO:0000313" key="1">
    <source>
        <dbReference type="EMBL" id="MEU7076000.1"/>
    </source>
</evidence>
<dbReference type="EMBL" id="JBEZAE010000054">
    <property type="protein sequence ID" value="MEU7076000.1"/>
    <property type="molecule type" value="Genomic_DNA"/>
</dbReference>
<accession>A0ABV3CMI4</accession>
<protein>
    <submittedName>
        <fullName evidence="1">Uncharacterized protein</fullName>
    </submittedName>
</protein>
<dbReference type="Proteomes" id="UP001551329">
    <property type="component" value="Unassembled WGS sequence"/>
</dbReference>
<sequence length="44" mass="4419">MTPLAPAQQMALFAHCVQGIPKALPTMAIDGAADDGAGNVVGRL</sequence>
<name>A0ABV3CMI4_9ACTN</name>
<organism evidence="1 2">
    <name type="scientific">Streptomyces narbonensis</name>
    <dbReference type="NCBI Taxonomy" id="67333"/>
    <lineage>
        <taxon>Bacteria</taxon>
        <taxon>Bacillati</taxon>
        <taxon>Actinomycetota</taxon>
        <taxon>Actinomycetes</taxon>
        <taxon>Kitasatosporales</taxon>
        <taxon>Streptomycetaceae</taxon>
        <taxon>Streptomyces</taxon>
    </lineage>
</organism>
<evidence type="ECO:0000313" key="2">
    <source>
        <dbReference type="Proteomes" id="UP001551329"/>
    </source>
</evidence>
<comment type="caution">
    <text evidence="1">The sequence shown here is derived from an EMBL/GenBank/DDBJ whole genome shotgun (WGS) entry which is preliminary data.</text>
</comment>
<gene>
    <name evidence="1" type="ORF">AB0A88_38680</name>
</gene>